<evidence type="ECO:0000313" key="4">
    <source>
        <dbReference type="Proteomes" id="UP000319825"/>
    </source>
</evidence>
<dbReference type="EMBL" id="VLKE01000001">
    <property type="protein sequence ID" value="TWH69570.1"/>
    <property type="molecule type" value="Genomic_DNA"/>
</dbReference>
<accession>A0A562IF19</accession>
<protein>
    <submittedName>
        <fullName evidence="3">Uncharacterized protein</fullName>
    </submittedName>
</protein>
<reference evidence="3 4" key="1">
    <citation type="submission" date="2019-07" db="EMBL/GenBank/DDBJ databases">
        <title>R&amp;d 2014.</title>
        <authorList>
            <person name="Klenk H.-P."/>
        </authorList>
    </citation>
    <scope>NUCLEOTIDE SEQUENCE [LARGE SCALE GENOMIC DNA]</scope>
    <source>
        <strain evidence="3 4">DSM 43868</strain>
    </source>
</reference>
<evidence type="ECO:0000256" key="2">
    <source>
        <dbReference type="SAM" id="MobiDB-lite"/>
    </source>
</evidence>
<name>A0A562IF19_MICOL</name>
<sequence length="215" mass="23171">MRFSVVEFGYDRGQVDSCLEELGVRLTRLAARAESLAGAGRAWDEIRQEATHLCDVVELRRGAGERAELGEIEREAAEILAQARFELEAAREEARQVRERVYAEAVRARRAFEAALAARRRREDRVDEILAGPAGAPVPADTPTAAAAVPPAGSRRPGPRRAPPTPSRRASGAPGSPEPAGGRLRSASRPPWSPGPRAGRRRPGTRRSARPGPPG</sequence>
<dbReference type="Proteomes" id="UP000319825">
    <property type="component" value="Unassembled WGS sequence"/>
</dbReference>
<feature type="compositionally biased region" description="Low complexity" evidence="2">
    <location>
        <begin position="167"/>
        <end position="190"/>
    </location>
</feature>
<keyword evidence="4" id="KW-1185">Reference proteome</keyword>
<keyword evidence="1" id="KW-0175">Coiled coil</keyword>
<evidence type="ECO:0000313" key="3">
    <source>
        <dbReference type="EMBL" id="TWH69570.1"/>
    </source>
</evidence>
<proteinExistence type="predicted"/>
<comment type="caution">
    <text evidence="3">The sequence shown here is derived from an EMBL/GenBank/DDBJ whole genome shotgun (WGS) entry which is preliminary data.</text>
</comment>
<feature type="compositionally biased region" description="Basic residues" evidence="2">
    <location>
        <begin position="198"/>
        <end position="209"/>
    </location>
</feature>
<feature type="compositionally biased region" description="Low complexity" evidence="2">
    <location>
        <begin position="132"/>
        <end position="156"/>
    </location>
</feature>
<feature type="coiled-coil region" evidence="1">
    <location>
        <begin position="73"/>
        <end position="100"/>
    </location>
</feature>
<organism evidence="3 4">
    <name type="scientific">Micromonospora olivasterospora</name>
    <dbReference type="NCBI Taxonomy" id="1880"/>
    <lineage>
        <taxon>Bacteria</taxon>
        <taxon>Bacillati</taxon>
        <taxon>Actinomycetota</taxon>
        <taxon>Actinomycetes</taxon>
        <taxon>Micromonosporales</taxon>
        <taxon>Micromonosporaceae</taxon>
        <taxon>Micromonospora</taxon>
    </lineage>
</organism>
<evidence type="ECO:0000256" key="1">
    <source>
        <dbReference type="SAM" id="Coils"/>
    </source>
</evidence>
<gene>
    <name evidence="3" type="ORF">JD77_04580</name>
</gene>
<dbReference type="AlphaFoldDB" id="A0A562IF19"/>
<feature type="region of interest" description="Disordered" evidence="2">
    <location>
        <begin position="132"/>
        <end position="215"/>
    </location>
</feature>